<sequence>MIEVMVCVEVDDWLALLLGEVAGVAGPVRVGVAPAAGMASGVDDCASARCSTWIDDDSRTDPSMRSAVARSPEVMVAGLSTDAGATVVVLLERRLRPTPVTTIAMTTIARSRRRTIEPRLRVADGAECCEVDMVVGVSSIAELRWGRGGLRVMLGTTRRRRR</sequence>
<organism evidence="1">
    <name type="scientific">freshwater metagenome</name>
    <dbReference type="NCBI Taxonomy" id="449393"/>
    <lineage>
        <taxon>unclassified sequences</taxon>
        <taxon>metagenomes</taxon>
        <taxon>ecological metagenomes</taxon>
    </lineage>
</organism>
<protein>
    <submittedName>
        <fullName evidence="1">Unannotated protein</fullName>
    </submittedName>
</protein>
<reference evidence="1" key="1">
    <citation type="submission" date="2020-05" db="EMBL/GenBank/DDBJ databases">
        <authorList>
            <person name="Chiriac C."/>
            <person name="Salcher M."/>
            <person name="Ghai R."/>
            <person name="Kavagutti S V."/>
        </authorList>
    </citation>
    <scope>NUCLEOTIDE SEQUENCE</scope>
</reference>
<accession>A0A6J6NJZ2</accession>
<dbReference type="EMBL" id="CAEZXM010000077">
    <property type="protein sequence ID" value="CAB4687091.1"/>
    <property type="molecule type" value="Genomic_DNA"/>
</dbReference>
<name>A0A6J6NJZ2_9ZZZZ</name>
<gene>
    <name evidence="1" type="ORF">UFOPK2366_00542</name>
</gene>
<evidence type="ECO:0000313" key="1">
    <source>
        <dbReference type="EMBL" id="CAB4687091.1"/>
    </source>
</evidence>
<dbReference type="AlphaFoldDB" id="A0A6J6NJZ2"/>
<proteinExistence type="predicted"/>